<sequence length="145" mass="15176">MSAGTSREWVIKGEAVHNKNSPNATFGFALYAKKSDGSLEPALDIYEVQGDSLAQGFHAVEGAATLENGAQQPAFGYFVGAPAKITGDLDGRQVEATTAIWSANSDVVVFWFDNTKVTGDGGIMTTVTALDASGKELSRFAITGP</sequence>
<dbReference type="EMBL" id="BOMS01000026">
    <property type="protein sequence ID" value="GIE65887.1"/>
    <property type="molecule type" value="Genomic_DNA"/>
</dbReference>
<organism evidence="1 2">
    <name type="scientific">Actinoplanes palleronii</name>
    <dbReference type="NCBI Taxonomy" id="113570"/>
    <lineage>
        <taxon>Bacteria</taxon>
        <taxon>Bacillati</taxon>
        <taxon>Actinomycetota</taxon>
        <taxon>Actinomycetes</taxon>
        <taxon>Micromonosporales</taxon>
        <taxon>Micromonosporaceae</taxon>
        <taxon>Actinoplanes</taxon>
    </lineage>
</organism>
<comment type="caution">
    <text evidence="1">The sequence shown here is derived from an EMBL/GenBank/DDBJ whole genome shotgun (WGS) entry which is preliminary data.</text>
</comment>
<proteinExistence type="predicted"/>
<protein>
    <submittedName>
        <fullName evidence="1">Uncharacterized protein</fullName>
    </submittedName>
</protein>
<name>A0ABQ4B5D8_9ACTN</name>
<gene>
    <name evidence="1" type="ORF">Apa02nite_019950</name>
</gene>
<dbReference type="RefSeq" id="WP_203824770.1">
    <property type="nucleotide sequence ID" value="NZ_BAAATY010000004.1"/>
</dbReference>
<reference evidence="1 2" key="1">
    <citation type="submission" date="2021-01" db="EMBL/GenBank/DDBJ databases">
        <title>Whole genome shotgun sequence of Actinoplanes palleronii NBRC 14916.</title>
        <authorList>
            <person name="Komaki H."/>
            <person name="Tamura T."/>
        </authorList>
    </citation>
    <scope>NUCLEOTIDE SEQUENCE [LARGE SCALE GENOMIC DNA]</scope>
    <source>
        <strain evidence="1 2">NBRC 14916</strain>
    </source>
</reference>
<evidence type="ECO:0000313" key="1">
    <source>
        <dbReference type="EMBL" id="GIE65887.1"/>
    </source>
</evidence>
<evidence type="ECO:0000313" key="2">
    <source>
        <dbReference type="Proteomes" id="UP000624709"/>
    </source>
</evidence>
<keyword evidence="2" id="KW-1185">Reference proteome</keyword>
<dbReference type="Proteomes" id="UP000624709">
    <property type="component" value="Unassembled WGS sequence"/>
</dbReference>
<accession>A0ABQ4B5D8</accession>